<accession>A0A9Q9E3E7</accession>
<evidence type="ECO:0000256" key="3">
    <source>
        <dbReference type="ARBA" id="ARBA00022884"/>
    </source>
</evidence>
<dbReference type="SUPFAM" id="SSF48013">
    <property type="entry name" value="NusB-like"/>
    <property type="match status" value="1"/>
</dbReference>
<evidence type="ECO:0000259" key="7">
    <source>
        <dbReference type="Pfam" id="PF01029"/>
    </source>
</evidence>
<evidence type="ECO:0000256" key="2">
    <source>
        <dbReference type="ARBA" id="ARBA00022814"/>
    </source>
</evidence>
<dbReference type="EMBL" id="CP097119">
    <property type="protein sequence ID" value="USS89707.1"/>
    <property type="molecule type" value="Genomic_DNA"/>
</dbReference>
<gene>
    <name evidence="6 8" type="primary">nusB</name>
    <name evidence="8" type="ORF">M3M40_02660</name>
</gene>
<dbReference type="NCBIfam" id="NF001223">
    <property type="entry name" value="PRK00202.1-1"/>
    <property type="match status" value="1"/>
</dbReference>
<reference evidence="8" key="1">
    <citation type="submission" date="2022-05" db="EMBL/GenBank/DDBJ databases">
        <authorList>
            <person name="Oliphant S.A."/>
            <person name="Watson-Haigh N.S."/>
            <person name="Sumby K.M."/>
            <person name="Gardner J.M."/>
            <person name="Jiranek V."/>
        </authorList>
    </citation>
    <scope>NUCLEOTIDE SEQUENCE</scope>
    <source>
        <strain evidence="8">KI4_B1</strain>
    </source>
</reference>
<evidence type="ECO:0000313" key="8">
    <source>
        <dbReference type="EMBL" id="USS89707.1"/>
    </source>
</evidence>
<dbReference type="GO" id="GO:0031564">
    <property type="term" value="P:transcription antitermination"/>
    <property type="evidence" value="ECO:0007669"/>
    <property type="project" value="UniProtKB-KW"/>
</dbReference>
<dbReference type="InterPro" id="IPR035926">
    <property type="entry name" value="NusB-like_sf"/>
</dbReference>
<evidence type="ECO:0000256" key="4">
    <source>
        <dbReference type="ARBA" id="ARBA00023015"/>
    </source>
</evidence>
<comment type="similarity">
    <text evidence="1 6">Belongs to the NusB family.</text>
</comment>
<proteinExistence type="inferred from homology"/>
<organism evidence="8 9">
    <name type="scientific">Fructilactobacillus cliffordii</name>
    <dbReference type="NCBI Taxonomy" id="2940299"/>
    <lineage>
        <taxon>Bacteria</taxon>
        <taxon>Bacillati</taxon>
        <taxon>Bacillota</taxon>
        <taxon>Bacilli</taxon>
        <taxon>Lactobacillales</taxon>
        <taxon>Lactobacillaceae</taxon>
        <taxon>Fructilactobacillus</taxon>
    </lineage>
</organism>
<evidence type="ECO:0000256" key="5">
    <source>
        <dbReference type="ARBA" id="ARBA00023163"/>
    </source>
</evidence>
<keyword evidence="4 6" id="KW-0805">Transcription regulation</keyword>
<dbReference type="RefSeq" id="WP_252767256.1">
    <property type="nucleotide sequence ID" value="NZ_CP097117.1"/>
</dbReference>
<keyword evidence="3 6" id="KW-0694">RNA-binding</keyword>
<keyword evidence="2 6" id="KW-0889">Transcription antitermination</keyword>
<dbReference type="GO" id="GO:0005829">
    <property type="term" value="C:cytosol"/>
    <property type="evidence" value="ECO:0007669"/>
    <property type="project" value="TreeGrafter"/>
</dbReference>
<keyword evidence="5 6" id="KW-0804">Transcription</keyword>
<dbReference type="HAMAP" id="MF_00073">
    <property type="entry name" value="NusB"/>
    <property type="match status" value="1"/>
</dbReference>
<sequence length="132" mass="15278">MKINRHQIRVLAFQTLFARENNVETQPQALFRELTDGKVDPMPAYFLELVNGVQQQQPEINETIQAHLASKWKLERLNKADLIILQIAVYEIKFSTEVPRKVAINEALELTKQFSDQQSTNFVNAVLDQIKK</sequence>
<comment type="function">
    <text evidence="6">Involved in transcription antitermination. Required for transcription of ribosomal RNA (rRNA) genes. Binds specifically to the boxA antiterminator sequence of the ribosomal RNA (rrn) operons.</text>
</comment>
<dbReference type="PANTHER" id="PTHR11078:SF3">
    <property type="entry name" value="ANTITERMINATION NUSB DOMAIN-CONTAINING PROTEIN"/>
    <property type="match status" value="1"/>
</dbReference>
<evidence type="ECO:0000256" key="1">
    <source>
        <dbReference type="ARBA" id="ARBA00005952"/>
    </source>
</evidence>
<name>A0A9Q9E3E7_9LACO</name>
<evidence type="ECO:0000256" key="6">
    <source>
        <dbReference type="HAMAP-Rule" id="MF_00073"/>
    </source>
</evidence>
<dbReference type="Pfam" id="PF01029">
    <property type="entry name" value="NusB"/>
    <property type="match status" value="1"/>
</dbReference>
<dbReference type="Proteomes" id="UP001055911">
    <property type="component" value="Chromosome"/>
</dbReference>
<protein>
    <recommendedName>
        <fullName evidence="6">Transcription antitermination protein NusB</fullName>
    </recommendedName>
    <alternativeName>
        <fullName evidence="6">Antitermination factor NusB</fullName>
    </alternativeName>
</protein>
<dbReference type="InterPro" id="IPR011605">
    <property type="entry name" value="NusB_fam"/>
</dbReference>
<evidence type="ECO:0000313" key="9">
    <source>
        <dbReference type="Proteomes" id="UP001055911"/>
    </source>
</evidence>
<dbReference type="Gene3D" id="1.10.940.10">
    <property type="entry name" value="NusB-like"/>
    <property type="match status" value="1"/>
</dbReference>
<keyword evidence="9" id="KW-1185">Reference proteome</keyword>
<dbReference type="GO" id="GO:0006353">
    <property type="term" value="P:DNA-templated transcription termination"/>
    <property type="evidence" value="ECO:0007669"/>
    <property type="project" value="UniProtKB-UniRule"/>
</dbReference>
<dbReference type="PANTHER" id="PTHR11078">
    <property type="entry name" value="N UTILIZATION SUBSTANCE PROTEIN B-RELATED"/>
    <property type="match status" value="1"/>
</dbReference>
<dbReference type="NCBIfam" id="TIGR01951">
    <property type="entry name" value="nusB"/>
    <property type="match status" value="1"/>
</dbReference>
<dbReference type="AlphaFoldDB" id="A0A9Q9E3E7"/>
<dbReference type="GO" id="GO:0003723">
    <property type="term" value="F:RNA binding"/>
    <property type="evidence" value="ECO:0007669"/>
    <property type="project" value="UniProtKB-UniRule"/>
</dbReference>
<feature type="domain" description="NusB/RsmB/TIM44" evidence="7">
    <location>
        <begin position="6"/>
        <end position="131"/>
    </location>
</feature>
<dbReference type="InterPro" id="IPR006027">
    <property type="entry name" value="NusB_RsmB_TIM44"/>
</dbReference>